<evidence type="ECO:0000313" key="1">
    <source>
        <dbReference type="EMBL" id="EGV28540.1"/>
    </source>
</evidence>
<dbReference type="eggNOG" id="COG0438">
    <property type="taxonomic scope" value="Bacteria"/>
</dbReference>
<dbReference type="Proteomes" id="UP000004200">
    <property type="component" value="Unassembled WGS sequence"/>
</dbReference>
<dbReference type="RefSeq" id="WP_007042403.1">
    <property type="nucleotide sequence ID" value="NZ_AFWT01000035.1"/>
</dbReference>
<dbReference type="STRING" id="765913.ThidrDRAFT_3690"/>
<dbReference type="EMBL" id="AFWT01000035">
    <property type="protein sequence ID" value="EGV28540.1"/>
    <property type="molecule type" value="Genomic_DNA"/>
</dbReference>
<proteinExistence type="predicted"/>
<gene>
    <name evidence="1" type="ORF">ThidrDRAFT_3690</name>
</gene>
<dbReference type="AlphaFoldDB" id="G2E5X7"/>
<sequence length="454" mass="51888">MNLKVYAGFKTKPHEQKRLFVADPSLDDLRGHHYGLSVTIADAGTEAGYEVAILTNKRGKQALSKNAHYRFLPLFSASIYFVDEIKGQKEPGDYFYSEFLQFLREEHVASDDVVLFHTAIGEVYAGLLLLINRLNQKEVKTLPEIHLCTPYNEDLMPGNLRGRDLCKTISMISSQCALKDGKVYFWVENKSLVNHYAVRTSVNHVPLHIPLRCRLSVERVVRADLSEKPIVSYLGAAREEKGFLKVVELLRAYRDSLYHVKKAKANIQFFIHCVPQKVGYTPSIRNAINELEALKADLDIVLWNEPLAEAEYHAKMEESAAIFLLYDERYRVRGSGILAEALTMGCRIIATPDSVCALYADRNIDCVSSDMSVKIQYLFDMTNVFDETRQQQLVERTKENRHLHDPRGYLRRIEARQKYQHSQGSFYAILHAIGGYHHRMIALDGIDSLEAFKI</sequence>
<evidence type="ECO:0008006" key="3">
    <source>
        <dbReference type="Google" id="ProtNLM"/>
    </source>
</evidence>
<keyword evidence="2" id="KW-1185">Reference proteome</keyword>
<evidence type="ECO:0000313" key="2">
    <source>
        <dbReference type="Proteomes" id="UP000004200"/>
    </source>
</evidence>
<dbReference type="OrthoDB" id="8433393at2"/>
<protein>
    <recommendedName>
        <fullName evidence="3">Glycosyl transferase group 1</fullName>
    </recommendedName>
</protein>
<dbReference type="CDD" id="cd01635">
    <property type="entry name" value="Glycosyltransferase_GTB-type"/>
    <property type="match status" value="1"/>
</dbReference>
<comment type="caution">
    <text evidence="1">The sequence shown here is derived from an EMBL/GenBank/DDBJ whole genome shotgun (WGS) entry which is preliminary data.</text>
</comment>
<dbReference type="SUPFAM" id="SSF53756">
    <property type="entry name" value="UDP-Glycosyltransferase/glycogen phosphorylase"/>
    <property type="match status" value="1"/>
</dbReference>
<organism evidence="1 2">
    <name type="scientific">Thiorhodococcus drewsii AZ1</name>
    <dbReference type="NCBI Taxonomy" id="765913"/>
    <lineage>
        <taxon>Bacteria</taxon>
        <taxon>Pseudomonadati</taxon>
        <taxon>Pseudomonadota</taxon>
        <taxon>Gammaproteobacteria</taxon>
        <taxon>Chromatiales</taxon>
        <taxon>Chromatiaceae</taxon>
        <taxon>Thiorhodococcus</taxon>
    </lineage>
</organism>
<name>G2E5X7_9GAMM</name>
<reference evidence="1 2" key="1">
    <citation type="submission" date="2011-06" db="EMBL/GenBank/DDBJ databases">
        <title>The draft genome of Thiorhodococcus drewsii AZ1.</title>
        <authorList>
            <consortium name="US DOE Joint Genome Institute (JGI-PGF)"/>
            <person name="Lucas S."/>
            <person name="Han J."/>
            <person name="Lapidus A."/>
            <person name="Cheng J.-F."/>
            <person name="Goodwin L."/>
            <person name="Pitluck S."/>
            <person name="Peters L."/>
            <person name="Land M.L."/>
            <person name="Hauser L."/>
            <person name="Vogl K."/>
            <person name="Liu Z."/>
            <person name="Imhoff J."/>
            <person name="Thiel V."/>
            <person name="Frigaard N.-U."/>
            <person name="Bryant D.A."/>
            <person name="Woyke T.J."/>
        </authorList>
    </citation>
    <scope>NUCLEOTIDE SEQUENCE [LARGE SCALE GENOMIC DNA]</scope>
    <source>
        <strain evidence="1 2">AZ1</strain>
    </source>
</reference>
<accession>G2E5X7</accession>